<accession>A0A644ZQP1</accession>
<dbReference type="SUPFAM" id="SSF111369">
    <property type="entry name" value="HlyD-like secretion proteins"/>
    <property type="match status" value="1"/>
</dbReference>
<dbReference type="InterPro" id="IPR058637">
    <property type="entry name" value="YknX-like_C"/>
</dbReference>
<evidence type="ECO:0000256" key="1">
    <source>
        <dbReference type="ARBA" id="ARBA00009477"/>
    </source>
</evidence>
<dbReference type="GO" id="GO:0015562">
    <property type="term" value="F:efflux transmembrane transporter activity"/>
    <property type="evidence" value="ECO:0007669"/>
    <property type="project" value="TreeGrafter"/>
</dbReference>
<feature type="domain" description="CusB-like beta-barrel" evidence="2">
    <location>
        <begin position="221"/>
        <end position="292"/>
    </location>
</feature>
<dbReference type="Pfam" id="PF25954">
    <property type="entry name" value="Beta-barrel_RND_2"/>
    <property type="match status" value="1"/>
</dbReference>
<feature type="domain" description="YknX-like C-terminal permuted SH3-like" evidence="3">
    <location>
        <begin position="297"/>
        <end position="364"/>
    </location>
</feature>
<dbReference type="Pfam" id="PF25989">
    <property type="entry name" value="YknX_C"/>
    <property type="match status" value="1"/>
</dbReference>
<evidence type="ECO:0000313" key="4">
    <source>
        <dbReference type="EMBL" id="MPM43182.1"/>
    </source>
</evidence>
<dbReference type="EMBL" id="VSSQ01010008">
    <property type="protein sequence ID" value="MPM43182.1"/>
    <property type="molecule type" value="Genomic_DNA"/>
</dbReference>
<dbReference type="Gene3D" id="2.40.420.20">
    <property type="match status" value="1"/>
</dbReference>
<dbReference type="Gene3D" id="2.40.50.100">
    <property type="match status" value="1"/>
</dbReference>
<dbReference type="GO" id="GO:1990281">
    <property type="term" value="C:efflux pump complex"/>
    <property type="evidence" value="ECO:0007669"/>
    <property type="project" value="TreeGrafter"/>
</dbReference>
<organism evidence="4">
    <name type="scientific">bioreactor metagenome</name>
    <dbReference type="NCBI Taxonomy" id="1076179"/>
    <lineage>
        <taxon>unclassified sequences</taxon>
        <taxon>metagenomes</taxon>
        <taxon>ecological metagenomes</taxon>
    </lineage>
</organism>
<dbReference type="NCBIfam" id="TIGR01730">
    <property type="entry name" value="RND_mfp"/>
    <property type="match status" value="1"/>
</dbReference>
<dbReference type="Gene3D" id="2.40.30.170">
    <property type="match status" value="1"/>
</dbReference>
<evidence type="ECO:0000259" key="2">
    <source>
        <dbReference type="Pfam" id="PF25954"/>
    </source>
</evidence>
<evidence type="ECO:0000259" key="3">
    <source>
        <dbReference type="Pfam" id="PF25989"/>
    </source>
</evidence>
<dbReference type="InterPro" id="IPR006143">
    <property type="entry name" value="RND_pump_MFP"/>
</dbReference>
<name>A0A644ZQP1_9ZZZZ</name>
<dbReference type="InterPro" id="IPR058792">
    <property type="entry name" value="Beta-barrel_RND_2"/>
</dbReference>
<dbReference type="PANTHER" id="PTHR30469:SF38">
    <property type="entry name" value="HLYD FAMILY SECRETION PROTEIN"/>
    <property type="match status" value="1"/>
</dbReference>
<dbReference type="PROSITE" id="PS51257">
    <property type="entry name" value="PROKAR_LIPOPROTEIN"/>
    <property type="match status" value="1"/>
</dbReference>
<dbReference type="AlphaFoldDB" id="A0A644ZQP1"/>
<proteinExistence type="inferred from homology"/>
<dbReference type="FunFam" id="2.40.30.170:FF:000010">
    <property type="entry name" value="Efflux RND transporter periplasmic adaptor subunit"/>
    <property type="match status" value="1"/>
</dbReference>
<comment type="similarity">
    <text evidence="1">Belongs to the membrane fusion protein (MFP) (TC 8.A.1) family.</text>
</comment>
<reference evidence="4" key="1">
    <citation type="submission" date="2019-08" db="EMBL/GenBank/DDBJ databases">
        <authorList>
            <person name="Kucharzyk K."/>
            <person name="Murdoch R.W."/>
            <person name="Higgins S."/>
            <person name="Loffler F."/>
        </authorList>
    </citation>
    <scope>NUCLEOTIDE SEQUENCE</scope>
</reference>
<gene>
    <name evidence="4" type="primary">macA_25</name>
    <name evidence="4" type="ORF">SDC9_89855</name>
</gene>
<protein>
    <submittedName>
        <fullName evidence="4">Macrolide export protein MacA</fullName>
    </submittedName>
</protein>
<dbReference type="PANTHER" id="PTHR30469">
    <property type="entry name" value="MULTIDRUG RESISTANCE PROTEIN MDTA"/>
    <property type="match status" value="1"/>
</dbReference>
<sequence length="368" mass="38551">MNLKKIFLFVLITALLLSGCAKTADDGTTQPVESTATAIETALSIKGDLAVRRELSGKVEADADVAVMAPLPVKVTSVYVKVGDKVAEGDVLFVLDKTDVEKQYRPLKDNYDRTKAVSEETLRQQRQNLEDTKTLYEAGFASKKEVEGLELALMSQEAQFAATLDTLSTNMDAIEDTLADASVKAPTAGIVSSVSAVEAATASPAAPSVVISRTDRVSASFDVAENLLTGLTVGQPVTVSASAVDGIYEAHISSISPTASPVTKLYTVKVEIDNKDGALRSGMFVTAALDSARRENVVTVPSGAIVAEAGGDVVFTVKDGVAHKVPVETGLVSGDVTEIVSGLLGGEEIVIKGQSYLEDGDEVRIVGK</sequence>
<comment type="caution">
    <text evidence="4">The sequence shown here is derived from an EMBL/GenBank/DDBJ whole genome shotgun (WGS) entry which is preliminary data.</text>
</comment>